<name>A0ACC0KXU1_CHOFU</name>
<evidence type="ECO:0000313" key="1">
    <source>
        <dbReference type="EMBL" id="KAI8441006.1"/>
    </source>
</evidence>
<protein>
    <submittedName>
        <fullName evidence="1">Uncharacterized protein</fullName>
    </submittedName>
</protein>
<accession>A0ACC0KXU1</accession>
<sequence>MASINVRDQKIEQQRQIMEQKMKQKRQNSGMVQANDLRVGSAKRPISGSRSRELHGYDGPMQFLMSPVNPDQVIPLQTNRISTYDVGDDNSGEGEEEEESVPVCSVARDVSADDVCADAAVAPLHARVARDASPTQVYRGANSGRRQSGEEEEESVPACSVARDASADDVAEIEGSVEGAVETFVVTPARHGTLYKCRIARDRKGMDRGLYPTYFLHLEKDYGKKVFLLAARKRKKSATSNYLISTDPTELTRTADSFAGKLRSNLIGTAFTVYDNGKAWRKHDHAQTRHELAAVVYDTNVLGFKGPRKMTVILPGMTPDRQRVTIAPKDDSETLLERLKAQNLDDIVVLHNKTPVWNDETQSYVLNFHGRVTQASVKNFQIVHDSEPDYVVMQFGRISEDIFTMDYRYPLCALQAFGIALSSFDNEILAVPDKHKFDSRTYVRPKKRAQRPSIQSIVESSPPSLPSQPNKYLTYNKYSAPLGPLSPILRLKTFNVETDTENSNVIKEYTKRRSLVSEEDPQLEDIDMTLLSEGSERLGLTNMMNERGSLNMYQSGESLMRMSPPSLVSSLMMESSGNFNPESLDSRKSLPPQRDSDTLQEKDMSTSFLSQTTYPDNDSLMDSLPPSLVSSVNSSFVVSNTSKARESTDSNIFSSATFTHLDQSEKLLSARPRHQPFNHLPKRDSGIKNSESYTKSREEACQIDPGKILVENGDKNTLKTLKTEMSETVTLHYSNMKFRRDEKENLNSTFEKDNAFYKDMNMPRTPDLGRNSLNVTMDKQELNEIIQARQKLSLARKALPEPEKLPNQVETVKTIQLPNQTITVPRQSMENASELLSRRRMNVNSSDKEEPTRDTPKRYSTFKVSPRASSLDATVVYPKKDENALIDINLATTNLIESGERTLREGWGSQERAMVCSSESTDTGTFSSSSPPESVPDTVDPRSQTSSTPLVTFHRGTKDLLNIHATISPIYDMVGDKSYTVAKAPSANSSMDRTYDMNATVINSATMVKKSAKRDILGGKVSPEKKMFGPSLPVKSISTGFGAVPAESGGFTHSAARAGPARHGNDQAGPAPEPAGGAKRSASERHQRASVYAQQSRAATDDAAVFGSGGLPASCGATSVRPYTKADASGDAGAGAAAGEQRGAARVGSAAPLPPARAPPRPQTPVSILSGAHRRLRPLLTHVPTRGPLNLA</sequence>
<organism evidence="1 2">
    <name type="scientific">Choristoneura fumiferana</name>
    <name type="common">Spruce budworm moth</name>
    <name type="synonym">Archips fumiferana</name>
    <dbReference type="NCBI Taxonomy" id="7141"/>
    <lineage>
        <taxon>Eukaryota</taxon>
        <taxon>Metazoa</taxon>
        <taxon>Ecdysozoa</taxon>
        <taxon>Arthropoda</taxon>
        <taxon>Hexapoda</taxon>
        <taxon>Insecta</taxon>
        <taxon>Pterygota</taxon>
        <taxon>Neoptera</taxon>
        <taxon>Endopterygota</taxon>
        <taxon>Lepidoptera</taxon>
        <taxon>Glossata</taxon>
        <taxon>Ditrysia</taxon>
        <taxon>Tortricoidea</taxon>
        <taxon>Tortricidae</taxon>
        <taxon>Tortricinae</taxon>
        <taxon>Choristoneura</taxon>
    </lineage>
</organism>
<dbReference type="EMBL" id="CM046115">
    <property type="protein sequence ID" value="KAI8441006.1"/>
    <property type="molecule type" value="Genomic_DNA"/>
</dbReference>
<gene>
    <name evidence="1" type="ORF">MSG28_009281</name>
</gene>
<keyword evidence="2" id="KW-1185">Reference proteome</keyword>
<dbReference type="Proteomes" id="UP001064048">
    <property type="component" value="Chromosome 15"/>
</dbReference>
<comment type="caution">
    <text evidence="1">The sequence shown here is derived from an EMBL/GenBank/DDBJ whole genome shotgun (WGS) entry which is preliminary data.</text>
</comment>
<evidence type="ECO:0000313" key="2">
    <source>
        <dbReference type="Proteomes" id="UP001064048"/>
    </source>
</evidence>
<proteinExistence type="predicted"/>
<reference evidence="1 2" key="1">
    <citation type="journal article" date="2022" name="Genome Biol. Evol.">
        <title>The Spruce Budworm Genome: Reconstructing the Evolutionary History of Antifreeze Proteins.</title>
        <authorList>
            <person name="Beliveau C."/>
            <person name="Gagne P."/>
            <person name="Picq S."/>
            <person name="Vernygora O."/>
            <person name="Keeling C.I."/>
            <person name="Pinkney K."/>
            <person name="Doucet D."/>
            <person name="Wen F."/>
            <person name="Johnston J.S."/>
            <person name="Maaroufi H."/>
            <person name="Boyle B."/>
            <person name="Laroche J."/>
            <person name="Dewar K."/>
            <person name="Juretic N."/>
            <person name="Blackburn G."/>
            <person name="Nisole A."/>
            <person name="Brunet B."/>
            <person name="Brandao M."/>
            <person name="Lumley L."/>
            <person name="Duan J."/>
            <person name="Quan G."/>
            <person name="Lucarotti C.J."/>
            <person name="Roe A.D."/>
            <person name="Sperling F.A.H."/>
            <person name="Levesque R.C."/>
            <person name="Cusson M."/>
        </authorList>
    </citation>
    <scope>NUCLEOTIDE SEQUENCE [LARGE SCALE GENOMIC DNA]</scope>
    <source>
        <strain evidence="1">Glfc:IPQL:Cfum</strain>
    </source>
</reference>